<keyword evidence="1" id="KW-0067">ATP-binding</keyword>
<comment type="caution">
    <text evidence="1">The sequence shown here is derived from an EMBL/GenBank/DDBJ whole genome shotgun (WGS) entry which is preliminary data.</text>
</comment>
<evidence type="ECO:0000313" key="2">
    <source>
        <dbReference type="Proteomes" id="UP001380953"/>
    </source>
</evidence>
<proteinExistence type="predicted"/>
<dbReference type="Proteomes" id="UP001380953">
    <property type="component" value="Unassembled WGS sequence"/>
</dbReference>
<name>A0ACC6PH69_9BACL</name>
<keyword evidence="2" id="KW-1185">Reference proteome</keyword>
<dbReference type="EMBL" id="JBBKAR010000050">
    <property type="protein sequence ID" value="MEJ8306207.1"/>
    <property type="molecule type" value="Genomic_DNA"/>
</dbReference>
<gene>
    <name evidence="1" type="ORF">WKI47_20075</name>
</gene>
<evidence type="ECO:0000313" key="1">
    <source>
        <dbReference type="EMBL" id="MEJ8306207.1"/>
    </source>
</evidence>
<organism evidence="1 2">
    <name type="scientific">Saccharibacillus sacchari</name>
    <dbReference type="NCBI Taxonomy" id="456493"/>
    <lineage>
        <taxon>Bacteria</taxon>
        <taxon>Bacillati</taxon>
        <taxon>Bacillota</taxon>
        <taxon>Bacilli</taxon>
        <taxon>Bacillales</taxon>
        <taxon>Paenibacillaceae</taxon>
        <taxon>Saccharibacillus</taxon>
    </lineage>
</organism>
<sequence length="595" mass="66686">MKMKKVGIVFKLFVVTSLVTLSIFALILLAQSLFFERFYQTVKTGDLEKSMLDFSGQYAVAGNDPVATARVLGRFTNENQASLAILNLDFERRSLDPYLIALRTSAGKSVTLLLSSEGMTVSDVPSGLRVGQKLAADGIYMDEQDTLMQPVTLQSDTAQPQSGLARVTGTITELILPENQDFNPFYANTRIDEALADWRNAEFSDIEPRLAAGEMLTSEWRDEWSGVSYLRVLVPIVNEKGSSEGYAFALASLQPLGEAVGMLQRYFLFLAPVVVAVLLLLSFVYSRLVSRPLIRLSRTSSRMAALDFTPDEGRSIRSRDEFGELSRNLDTLGHNLDAALQKLSATNTELEREVEEKVRAEQLRKELIANISHELKTPLGIVKGFAEGLQDDVAADKRERYLQLIVGETDRMNALIMDMLQLSRFEAKAIKLKTEHLDIAVHVRSLLDALTEQIANRQLNVRLIGELRLRVVADPRRIDQVLINLLSNAVRHAREAGEIRVSLRRLDSGFAEIVIENDGDPIPQDDLERIWEQFYRAERSRDRRSGGTGLGLAIVKHVLELHGSEYEAVNTEKGVAFRFTLREASSVEKEREDEE</sequence>
<reference evidence="1" key="1">
    <citation type="submission" date="2024-03" db="EMBL/GenBank/DDBJ databases">
        <title>Whole genome sequecning of epiphytes from Marcgravia umbellata leaves.</title>
        <authorList>
            <person name="Kumar G."/>
            <person name="Savka M.A."/>
        </authorList>
    </citation>
    <scope>NUCLEOTIDE SEQUENCE</scope>
    <source>
        <strain evidence="1">RIT_BL5</strain>
    </source>
</reference>
<keyword evidence="1" id="KW-0547">Nucleotide-binding</keyword>
<protein>
    <submittedName>
        <fullName evidence="1">ATP-binding protein</fullName>
    </submittedName>
</protein>
<accession>A0ACC6PH69</accession>